<proteinExistence type="predicted"/>
<protein>
    <submittedName>
        <fullName evidence="1">Uncharacterized protein</fullName>
    </submittedName>
</protein>
<evidence type="ECO:0000313" key="2">
    <source>
        <dbReference type="Proteomes" id="UP000249661"/>
    </source>
</evidence>
<sequence>MKQALAITMMANVSLGPDSPDRVTAALHFLYCTFVAQQGDGTNVTSQVSSTRHVTRRRGPKYFEPSHYQGTE</sequence>
<organism evidence="1 2">
    <name type="scientific">Aspergillus aculeatinus CBS 121060</name>
    <dbReference type="NCBI Taxonomy" id="1448322"/>
    <lineage>
        <taxon>Eukaryota</taxon>
        <taxon>Fungi</taxon>
        <taxon>Dikarya</taxon>
        <taxon>Ascomycota</taxon>
        <taxon>Pezizomycotina</taxon>
        <taxon>Eurotiomycetes</taxon>
        <taxon>Eurotiomycetidae</taxon>
        <taxon>Eurotiales</taxon>
        <taxon>Aspergillaceae</taxon>
        <taxon>Aspergillus</taxon>
        <taxon>Aspergillus subgen. Circumdati</taxon>
    </lineage>
</organism>
<accession>A0ACD1HJP1</accession>
<name>A0ACD1HJP1_9EURO</name>
<keyword evidence="2" id="KW-1185">Reference proteome</keyword>
<reference evidence="1" key="1">
    <citation type="submission" date="2018-02" db="EMBL/GenBank/DDBJ databases">
        <title>The genomes of Aspergillus section Nigri reveals drivers in fungal speciation.</title>
        <authorList>
            <consortium name="DOE Joint Genome Institute"/>
            <person name="Vesth T.C."/>
            <person name="Nybo J."/>
            <person name="Theobald S."/>
            <person name="Brandl J."/>
            <person name="Frisvad J.C."/>
            <person name="Nielsen K.F."/>
            <person name="Lyhne E.K."/>
            <person name="Kogle M.E."/>
            <person name="Kuo A."/>
            <person name="Riley R."/>
            <person name="Clum A."/>
            <person name="Nolan M."/>
            <person name="Lipzen A."/>
            <person name="Salamov A."/>
            <person name="Henrissat B."/>
            <person name="Wiebenga A."/>
            <person name="De vries R.P."/>
            <person name="Grigoriev I.V."/>
            <person name="Mortensen U.H."/>
            <person name="Andersen M.R."/>
            <person name="Baker S.E."/>
        </authorList>
    </citation>
    <scope>NUCLEOTIDE SEQUENCE</scope>
    <source>
        <strain evidence="1">CBS 121060</strain>
    </source>
</reference>
<dbReference type="EMBL" id="KZ824938">
    <property type="protein sequence ID" value="RAH73617.1"/>
    <property type="molecule type" value="Genomic_DNA"/>
</dbReference>
<gene>
    <name evidence="1" type="ORF">BO66DRAFT_201197</name>
</gene>
<evidence type="ECO:0000313" key="1">
    <source>
        <dbReference type="EMBL" id="RAH73617.1"/>
    </source>
</evidence>
<dbReference type="Proteomes" id="UP000249661">
    <property type="component" value="Unassembled WGS sequence"/>
</dbReference>